<feature type="transmembrane region" description="Helical" evidence="3">
    <location>
        <begin position="745"/>
        <end position="773"/>
    </location>
</feature>
<keyword evidence="3" id="KW-0812">Transmembrane</keyword>
<dbReference type="InterPro" id="IPR051681">
    <property type="entry name" value="Ser/Thr_Kinases-Pseudokinases"/>
</dbReference>
<dbReference type="Gene3D" id="1.10.510.10">
    <property type="entry name" value="Transferase(Phosphotransferase) domain 1"/>
    <property type="match status" value="1"/>
</dbReference>
<name>D2VMY8_NAEGR</name>
<sequence>MAKNTKRIEMEKCRNAALDSIFGLDCVVIELEYILENSTSSELRRNSVNGSMESIRNETVYSSLDEIYQVFKRDVTIIAERENQKSAFSYKKIPEGIISLRVRVLSDMVNEENCTLQMDIGQIFNSSSIRRPIADYKVFFELYSENQRHELYCRVNVDSSLFFSTFRGLTLRLVTHNLSYYAERVTFLSGALNGGLFAVYSQVELRQNILFSQTRVTLFEELNYFGQNWILQRDNSNNINAIFVDSNMTVYFEDVLKGRNMWFLNTTLEIDSEFLIEEVNEILIHKCTIKSKGNTSDRDFANLQISFANIVEIHSTVFETVNGKTILGIGESIDVNLIDTHFTDHRNEAGSLIYMKNLRNLVISKSHFLRNWVGSSVLFLSNIIAGFISDCRFEENESVISNGIIFVQSAGSFKRVLISSSIFIRNRAYDRGGCIHASDTSVHVHFSEFRENYAPSGSAIYAQETELSIESCNFIDNYSEMSGGAIFINGNFSSVNSNFYNNSVNLKSNYPCTSYCSGSGGAISYASTELDTIQLFLVDSKFENNSAIRGGALSIKYLSNTPKITWESVKIYNNYAKSGGGIFFFELIDNKILSSTFERNRADFYGNDMASSTRSIEWNIMGKSPNSQISVFPGQTFSLKTFTKDYFGANIGDLWEYYILTVNDTRFNLKKPTQTNRNDTIEGLFIYSTKIQTEPTYIRLWIDFSQSFSYLDILVKGCPENYELISANYGSENSYICQAVPSVTVIIITVVVSSFVAFSVFVIVSTILGYAIFRLTKKLLYWKERIKVEKDVEKRLFESGIRCTKEEIKASGEYSLARKNVFIIGLDQVHIEKKIGEGGAGFVYKGKWNHNTVAIKCLRVEGSESEFLSDEIEREATHLSKLRHPNVLMFYGISVTPQKHYLIIEYLEKGSLENLIIESRKHSLLNLEMKLSILIDIACGMEYLHSSHIIHRDLKSGNVLLDANNVAKVCDFGLSKIMSNSCQHSTIANVGTIYFMAVELFSEKLSSSTVITPAIDVYSFGIIMHELFFEERPYNLSKNSKLLMWKNEQETITSPFAMLPRIIKGERPFIPFEDDYSMDEYLQMAFGVLDQDGKVQTSCNRLY</sequence>
<dbReference type="GeneID" id="8851316"/>
<dbReference type="Pfam" id="PF07714">
    <property type="entry name" value="PK_Tyr_Ser-Thr"/>
    <property type="match status" value="1"/>
</dbReference>
<dbReference type="STRING" id="5762.D2VMY8"/>
<dbReference type="AlphaFoldDB" id="D2VMY8"/>
<keyword evidence="1" id="KW-0547">Nucleotide-binding</keyword>
<keyword evidence="3" id="KW-0472">Membrane</keyword>
<dbReference type="SMART" id="SM00220">
    <property type="entry name" value="S_TKc"/>
    <property type="match status" value="1"/>
</dbReference>
<dbReference type="VEuPathDB" id="AmoebaDB:NAEGRDRAFT_70310"/>
<dbReference type="RefSeq" id="XP_002674570.1">
    <property type="nucleotide sequence ID" value="XM_002674524.1"/>
</dbReference>
<dbReference type="SUPFAM" id="SSF51126">
    <property type="entry name" value="Pectin lyase-like"/>
    <property type="match status" value="1"/>
</dbReference>
<proteinExistence type="predicted"/>
<feature type="domain" description="Protein kinase" evidence="4">
    <location>
        <begin position="829"/>
        <end position="1103"/>
    </location>
</feature>
<dbReference type="InterPro" id="IPR011009">
    <property type="entry name" value="Kinase-like_dom_sf"/>
</dbReference>
<evidence type="ECO:0000313" key="5">
    <source>
        <dbReference type="EMBL" id="EFC41826.1"/>
    </source>
</evidence>
<dbReference type="SUPFAM" id="SSF56112">
    <property type="entry name" value="Protein kinase-like (PK-like)"/>
    <property type="match status" value="1"/>
</dbReference>
<dbReference type="InterPro" id="IPR000719">
    <property type="entry name" value="Prot_kinase_dom"/>
</dbReference>
<dbReference type="InParanoid" id="D2VMY8"/>
<organism evidence="6">
    <name type="scientific">Naegleria gruberi</name>
    <name type="common">Amoeba</name>
    <dbReference type="NCBI Taxonomy" id="5762"/>
    <lineage>
        <taxon>Eukaryota</taxon>
        <taxon>Discoba</taxon>
        <taxon>Heterolobosea</taxon>
        <taxon>Tetramitia</taxon>
        <taxon>Eutetramitia</taxon>
        <taxon>Vahlkampfiidae</taxon>
        <taxon>Naegleria</taxon>
    </lineage>
</organism>
<dbReference type="InterPro" id="IPR008271">
    <property type="entry name" value="Ser/Thr_kinase_AS"/>
</dbReference>
<evidence type="ECO:0000256" key="3">
    <source>
        <dbReference type="SAM" id="Phobius"/>
    </source>
</evidence>
<dbReference type="EMBL" id="GG738883">
    <property type="protein sequence ID" value="EFC41826.1"/>
    <property type="molecule type" value="Genomic_DNA"/>
</dbReference>
<accession>D2VMY8</accession>
<dbReference type="InterPro" id="IPR001245">
    <property type="entry name" value="Ser-Thr/Tyr_kinase_cat_dom"/>
</dbReference>
<gene>
    <name evidence="5" type="ORF">NAEGRDRAFT_70310</name>
</gene>
<dbReference type="PANTHER" id="PTHR44329:SF298">
    <property type="entry name" value="MIXED LINEAGE KINASE DOMAIN-LIKE PROTEIN"/>
    <property type="match status" value="1"/>
</dbReference>
<evidence type="ECO:0000256" key="1">
    <source>
        <dbReference type="ARBA" id="ARBA00022741"/>
    </source>
</evidence>
<dbReference type="eggNOG" id="KOG0192">
    <property type="taxonomic scope" value="Eukaryota"/>
</dbReference>
<dbReference type="PANTHER" id="PTHR44329">
    <property type="entry name" value="SERINE/THREONINE-PROTEIN KINASE TNNI3K-RELATED"/>
    <property type="match status" value="1"/>
</dbReference>
<keyword evidence="6" id="KW-1185">Reference proteome</keyword>
<evidence type="ECO:0000256" key="2">
    <source>
        <dbReference type="ARBA" id="ARBA00022840"/>
    </source>
</evidence>
<evidence type="ECO:0000313" key="6">
    <source>
        <dbReference type="Proteomes" id="UP000006671"/>
    </source>
</evidence>
<dbReference type="GO" id="GO:0005524">
    <property type="term" value="F:ATP binding"/>
    <property type="evidence" value="ECO:0007669"/>
    <property type="project" value="UniProtKB-KW"/>
</dbReference>
<keyword evidence="3" id="KW-1133">Transmembrane helix</keyword>
<reference evidence="5 6" key="1">
    <citation type="journal article" date="2010" name="Cell">
        <title>The genome of Naegleria gruberi illuminates early eukaryotic versatility.</title>
        <authorList>
            <person name="Fritz-Laylin L.K."/>
            <person name="Prochnik S.E."/>
            <person name="Ginger M.L."/>
            <person name="Dacks J.B."/>
            <person name="Carpenter M.L."/>
            <person name="Field M.C."/>
            <person name="Kuo A."/>
            <person name="Paredez A."/>
            <person name="Chapman J."/>
            <person name="Pham J."/>
            <person name="Shu S."/>
            <person name="Neupane R."/>
            <person name="Cipriano M."/>
            <person name="Mancuso J."/>
            <person name="Tu H."/>
            <person name="Salamov A."/>
            <person name="Lindquist E."/>
            <person name="Shapiro H."/>
            <person name="Lucas S."/>
            <person name="Grigoriev I.V."/>
            <person name="Cande W.Z."/>
            <person name="Fulton C."/>
            <person name="Rokhsar D.S."/>
            <person name="Dawson S.C."/>
        </authorList>
    </citation>
    <scope>NUCLEOTIDE SEQUENCE [LARGE SCALE GENOMIC DNA]</scope>
    <source>
        <strain evidence="5 6">NEG-M</strain>
    </source>
</reference>
<dbReference type="PROSITE" id="PS50011">
    <property type="entry name" value="PROTEIN_KINASE_DOM"/>
    <property type="match status" value="1"/>
</dbReference>
<keyword evidence="2" id="KW-0067">ATP-binding</keyword>
<dbReference type="GO" id="GO:0004674">
    <property type="term" value="F:protein serine/threonine kinase activity"/>
    <property type="evidence" value="ECO:0007669"/>
    <property type="project" value="TreeGrafter"/>
</dbReference>
<dbReference type="Proteomes" id="UP000006671">
    <property type="component" value="Unassembled WGS sequence"/>
</dbReference>
<evidence type="ECO:0000259" key="4">
    <source>
        <dbReference type="PROSITE" id="PS50011"/>
    </source>
</evidence>
<protein>
    <submittedName>
        <fullName evidence="5">Predicted protein</fullName>
    </submittedName>
</protein>
<dbReference type="PROSITE" id="PS00108">
    <property type="entry name" value="PROTEIN_KINASE_ST"/>
    <property type="match status" value="1"/>
</dbReference>
<dbReference type="OrthoDB" id="4062651at2759"/>
<dbReference type="KEGG" id="ngr:NAEGRDRAFT_70310"/>
<dbReference type="InterPro" id="IPR011050">
    <property type="entry name" value="Pectin_lyase_fold/virulence"/>
</dbReference>